<evidence type="ECO:0000313" key="1">
    <source>
        <dbReference type="EMBL" id="REC40086.1"/>
    </source>
</evidence>
<sequence length="249" mass="29741">MWVAQNQNWNYTHTDLSKYFIEKIKQRVDHQEIISKKHRTTNGFTLIYEIREVSRQSIKRTKSINRLISLLKEAKSPILSSSIINDYILKKYYPDIVEFYKNLQAEKLKDDSSRLFNLYNYSIIQCKQIDKEYFLNIYKELKLIDLNSSHFKRESDKIDTLIDSLIPYILNIGYSTTSVSNIAYKYIAKQNGGKKTHLRITNFFNGKKQNYVFLLISKKDSFEIETIKKYLDENSIPYRLTSNEELWMY</sequence>
<dbReference type="AlphaFoldDB" id="A0A3D9AGJ3"/>
<protein>
    <submittedName>
        <fullName evidence="1">Uncharacterized protein</fullName>
    </submittedName>
</protein>
<dbReference type="RefSeq" id="WP_116100166.1">
    <property type="nucleotide sequence ID" value="NZ_QNVU01000092.1"/>
</dbReference>
<organism evidence="1 2">
    <name type="scientific">Candidatus Chryseobacterium massiliense</name>
    <dbReference type="NCBI Taxonomy" id="204089"/>
    <lineage>
        <taxon>Bacteria</taxon>
        <taxon>Pseudomonadati</taxon>
        <taxon>Bacteroidota</taxon>
        <taxon>Flavobacteriia</taxon>
        <taxon>Flavobacteriales</taxon>
        <taxon>Weeksellaceae</taxon>
        <taxon>Chryseobacterium group</taxon>
        <taxon>Chryseobacterium</taxon>
    </lineage>
</organism>
<comment type="caution">
    <text evidence="1">The sequence shown here is derived from an EMBL/GenBank/DDBJ whole genome shotgun (WGS) entry which is preliminary data.</text>
</comment>
<name>A0A3D9AGJ3_9FLAO</name>
<gene>
    <name evidence="1" type="ORF">DRF68_20540</name>
</gene>
<accession>A0A3D9AGJ3</accession>
<dbReference type="EMBL" id="QNVU01000092">
    <property type="protein sequence ID" value="REC40086.1"/>
    <property type="molecule type" value="Genomic_DNA"/>
</dbReference>
<keyword evidence="2" id="KW-1185">Reference proteome</keyword>
<evidence type="ECO:0000313" key="2">
    <source>
        <dbReference type="Proteomes" id="UP000256924"/>
    </source>
</evidence>
<proteinExistence type="predicted"/>
<dbReference type="Proteomes" id="UP000256924">
    <property type="component" value="Unassembled WGS sequence"/>
</dbReference>
<reference evidence="1 2" key="1">
    <citation type="journal article" date="2004" name="Emerg. Infect. Dis.">
        <title>Amoebae-resisting bacteria isolated from human nasal swabs by amoebal coculture.</title>
        <authorList>
            <person name="Greub G."/>
            <person name="La Scola B."/>
            <person name="Raoult D."/>
        </authorList>
    </citation>
    <scope>NUCLEOTIDE SEQUENCE [LARGE SCALE GENOMIC DNA]</scope>
    <source>
        <strain evidence="1 2">CCUG 51329</strain>
    </source>
</reference>